<feature type="transmembrane region" description="Helical" evidence="1">
    <location>
        <begin position="6"/>
        <end position="25"/>
    </location>
</feature>
<dbReference type="GO" id="GO:0008237">
    <property type="term" value="F:metallopeptidase activity"/>
    <property type="evidence" value="ECO:0007669"/>
    <property type="project" value="InterPro"/>
</dbReference>
<dbReference type="AlphaFoldDB" id="K0K3K0"/>
<dbReference type="BioCyc" id="SESP1179773:BN6_RS23550-MONOMER"/>
<gene>
    <name evidence="3" type="ordered locus">BN6_48700</name>
</gene>
<dbReference type="RefSeq" id="WP_015102254.1">
    <property type="nucleotide sequence ID" value="NC_019673.1"/>
</dbReference>
<organism evidence="3 4">
    <name type="scientific">Saccharothrix espanaensis (strain ATCC 51144 / DSM 44229 / JCM 9112 / NBRC 15066 / NRRL 15764)</name>
    <dbReference type="NCBI Taxonomy" id="1179773"/>
    <lineage>
        <taxon>Bacteria</taxon>
        <taxon>Bacillati</taxon>
        <taxon>Actinomycetota</taxon>
        <taxon>Actinomycetes</taxon>
        <taxon>Pseudonocardiales</taxon>
        <taxon>Pseudonocardiaceae</taxon>
        <taxon>Saccharothrix</taxon>
    </lineage>
</organism>
<dbReference type="InterPro" id="IPR022603">
    <property type="entry name" value="DUF3152"/>
</dbReference>
<dbReference type="Gene3D" id="3.40.390.10">
    <property type="entry name" value="Collagenase (Catalytic Domain)"/>
    <property type="match status" value="1"/>
</dbReference>
<dbReference type="PATRIC" id="fig|1179773.3.peg.4885"/>
<keyword evidence="1" id="KW-0472">Membrane</keyword>
<keyword evidence="1" id="KW-1133">Transmembrane helix</keyword>
<dbReference type="SUPFAM" id="SSF55486">
    <property type="entry name" value="Metalloproteases ('zincins'), catalytic domain"/>
    <property type="match status" value="1"/>
</dbReference>
<dbReference type="OrthoDB" id="9779865at2"/>
<keyword evidence="1" id="KW-0812">Transmembrane</keyword>
<protein>
    <recommendedName>
        <fullName evidence="2">DUF3152 domain-containing protein</fullName>
    </recommendedName>
</protein>
<dbReference type="Proteomes" id="UP000006281">
    <property type="component" value="Chromosome"/>
</dbReference>
<dbReference type="Pfam" id="PF11350">
    <property type="entry name" value="DUF3152"/>
    <property type="match status" value="1"/>
</dbReference>
<dbReference type="eggNOG" id="COG5479">
    <property type="taxonomic scope" value="Bacteria"/>
</dbReference>
<dbReference type="InterPro" id="IPR024079">
    <property type="entry name" value="MetalloPept_cat_dom_sf"/>
</dbReference>
<dbReference type="STRING" id="1179773.BN6_48700"/>
<evidence type="ECO:0000313" key="4">
    <source>
        <dbReference type="Proteomes" id="UP000006281"/>
    </source>
</evidence>
<evidence type="ECO:0000259" key="2">
    <source>
        <dbReference type="Pfam" id="PF11350"/>
    </source>
</evidence>
<keyword evidence="4" id="KW-1185">Reference proteome</keyword>
<accession>K0K3K0</accession>
<dbReference type="HOGENOM" id="CLU_037318_0_0_11"/>
<evidence type="ECO:0000256" key="1">
    <source>
        <dbReference type="SAM" id="Phobius"/>
    </source>
</evidence>
<reference evidence="3 4" key="1">
    <citation type="journal article" date="2012" name="BMC Genomics">
        <title>Complete genome sequence of Saccharothrix espanaensis DSM 44229T and comparison to the other completely sequenced Pseudonocardiaceae.</title>
        <authorList>
            <person name="Strobel T."/>
            <person name="Al-Dilaimi A."/>
            <person name="Blom J."/>
            <person name="Gessner A."/>
            <person name="Kalinowski J."/>
            <person name="Luzhetska M."/>
            <person name="Puhler A."/>
            <person name="Szczepanowski R."/>
            <person name="Bechthold A."/>
            <person name="Ruckert C."/>
        </authorList>
    </citation>
    <scope>NUCLEOTIDE SEQUENCE [LARGE SCALE GENOMIC DNA]</scope>
    <source>
        <strain evidence="4">ATCC 51144 / DSM 44229 / JCM 9112 / NBRC 15066 / NRRL 15764</strain>
    </source>
</reference>
<dbReference type="EMBL" id="HE804045">
    <property type="protein sequence ID" value="CCH32142.1"/>
    <property type="molecule type" value="Genomic_DNA"/>
</dbReference>
<proteinExistence type="predicted"/>
<dbReference type="KEGG" id="sesp:BN6_48700"/>
<name>K0K3K0_SACES</name>
<feature type="domain" description="DUF3152" evidence="2">
    <location>
        <begin position="58"/>
        <end position="254"/>
    </location>
</feature>
<sequence length="256" mass="27189">MRAVPVVYVTGLCLATTAVLVLEFGTAPRPAAVRWPVSGVPAVSEPAPPAPTGHVADLPEGLPFPQRGAGTWHVVPGTFGSAGTAYSVEVEDGTVPPRDEDNFAAVVDYALAHPRGWARTGEVFHRVDGGTEPDLRVRLTSQETARRLCGFELPYDVSCRIGSEVHVSAARWFRGAHTYRGELRSYRLYVVNHEVGHFLGRGHEPCPADGGPAPVMMQQTLSTANDELAAITSGVDQGVTITADGKACTANPWPTG</sequence>
<evidence type="ECO:0000313" key="3">
    <source>
        <dbReference type="EMBL" id="CCH32142.1"/>
    </source>
</evidence>